<keyword evidence="4 6" id="KW-1133">Transmembrane helix</keyword>
<protein>
    <submittedName>
        <fullName evidence="7">LemA family protein</fullName>
    </submittedName>
</protein>
<comment type="similarity">
    <text evidence="2">Belongs to the LemA family.</text>
</comment>
<keyword evidence="3 6" id="KW-0812">Transmembrane</keyword>
<accession>A0ABS5S6M9</accession>
<feature type="transmembrane region" description="Helical" evidence="6">
    <location>
        <begin position="6"/>
        <end position="32"/>
    </location>
</feature>
<dbReference type="SUPFAM" id="SSF140478">
    <property type="entry name" value="LemA-like"/>
    <property type="match status" value="1"/>
</dbReference>
<evidence type="ECO:0000256" key="6">
    <source>
        <dbReference type="SAM" id="Phobius"/>
    </source>
</evidence>
<dbReference type="RefSeq" id="WP_214112919.1">
    <property type="nucleotide sequence ID" value="NZ_JAHCTB010000003.1"/>
</dbReference>
<dbReference type="InterPro" id="IPR007156">
    <property type="entry name" value="MamQ_LemA"/>
</dbReference>
<dbReference type="InterPro" id="IPR023353">
    <property type="entry name" value="LemA-like_dom_sf"/>
</dbReference>
<keyword evidence="8" id="KW-1185">Reference proteome</keyword>
<keyword evidence="5 6" id="KW-0472">Membrane</keyword>
<dbReference type="PANTHER" id="PTHR34478:SF1">
    <property type="entry name" value="PROTEIN LEMA"/>
    <property type="match status" value="1"/>
</dbReference>
<evidence type="ECO:0000256" key="4">
    <source>
        <dbReference type="ARBA" id="ARBA00022989"/>
    </source>
</evidence>
<proteinExistence type="inferred from homology"/>
<dbReference type="Pfam" id="PF04011">
    <property type="entry name" value="LemA"/>
    <property type="match status" value="1"/>
</dbReference>
<organism evidence="7 8">
    <name type="scientific">Aequorivita echinoideorum</name>
    <dbReference type="NCBI Taxonomy" id="1549647"/>
    <lineage>
        <taxon>Bacteria</taxon>
        <taxon>Pseudomonadati</taxon>
        <taxon>Bacteroidota</taxon>
        <taxon>Flavobacteriia</taxon>
        <taxon>Flavobacteriales</taxon>
        <taxon>Flavobacteriaceae</taxon>
        <taxon>Aequorivita</taxon>
    </lineage>
</organism>
<evidence type="ECO:0000256" key="3">
    <source>
        <dbReference type="ARBA" id="ARBA00022692"/>
    </source>
</evidence>
<reference evidence="7 8" key="1">
    <citation type="submission" date="2021-05" db="EMBL/GenBank/DDBJ databases">
        <title>Aequorivita echinoideorum JCM 30378 genome.</title>
        <authorList>
            <person name="Zhang H."/>
            <person name="Li C."/>
        </authorList>
    </citation>
    <scope>NUCLEOTIDE SEQUENCE [LARGE SCALE GENOMIC DNA]</scope>
    <source>
        <strain evidence="7 8">JCM30378</strain>
    </source>
</reference>
<dbReference type="EMBL" id="JAHCTB010000003">
    <property type="protein sequence ID" value="MBT0608037.1"/>
    <property type="molecule type" value="Genomic_DNA"/>
</dbReference>
<dbReference type="Proteomes" id="UP001297092">
    <property type="component" value="Unassembled WGS sequence"/>
</dbReference>
<evidence type="ECO:0000256" key="2">
    <source>
        <dbReference type="ARBA" id="ARBA00008854"/>
    </source>
</evidence>
<gene>
    <name evidence="7" type="ORF">KIV10_07580</name>
</gene>
<dbReference type="PANTHER" id="PTHR34478">
    <property type="entry name" value="PROTEIN LEMA"/>
    <property type="match status" value="1"/>
</dbReference>
<comment type="caution">
    <text evidence="7">The sequence shown here is derived from an EMBL/GenBank/DDBJ whole genome shotgun (WGS) entry which is preliminary data.</text>
</comment>
<evidence type="ECO:0000256" key="1">
    <source>
        <dbReference type="ARBA" id="ARBA00004167"/>
    </source>
</evidence>
<evidence type="ECO:0000313" key="8">
    <source>
        <dbReference type="Proteomes" id="UP001297092"/>
    </source>
</evidence>
<sequence>MNKPIAYLILIIAIVVTLPIFFITIPLLIILYNGLVKKRNHVAFSFSGVDVALQNRGELIPNLVASVKAYMFHEKSTLHDITALRNKLLEVDPQSSKRFGMENELTGLLKNLMVTVESYPDLKASENMLHLQRSLNEMEEKISASRRAYNAAVMNLNNAIETFPSNVMASVYNFKMSPFFKADESARAVPILKEGFNK</sequence>
<comment type="subcellular location">
    <subcellularLocation>
        <location evidence="1">Membrane</location>
        <topology evidence="1">Single-pass membrane protein</topology>
    </subcellularLocation>
</comment>
<evidence type="ECO:0000256" key="5">
    <source>
        <dbReference type="ARBA" id="ARBA00023136"/>
    </source>
</evidence>
<evidence type="ECO:0000313" key="7">
    <source>
        <dbReference type="EMBL" id="MBT0608037.1"/>
    </source>
</evidence>
<dbReference type="Gene3D" id="1.20.1440.20">
    <property type="entry name" value="LemA-like domain"/>
    <property type="match status" value="1"/>
</dbReference>
<name>A0ABS5S6M9_9FLAO</name>